<organism evidence="1 2">
    <name type="scientific">Rossellomorea vietnamensis</name>
    <dbReference type="NCBI Taxonomy" id="218284"/>
    <lineage>
        <taxon>Bacteria</taxon>
        <taxon>Bacillati</taxon>
        <taxon>Bacillota</taxon>
        <taxon>Bacilli</taxon>
        <taxon>Bacillales</taxon>
        <taxon>Bacillaceae</taxon>
        <taxon>Rossellomorea</taxon>
    </lineage>
</organism>
<accession>A0A5D4MB88</accession>
<protein>
    <submittedName>
        <fullName evidence="1">Uncharacterized protein</fullName>
    </submittedName>
</protein>
<evidence type="ECO:0000313" key="1">
    <source>
        <dbReference type="EMBL" id="TYR99114.1"/>
    </source>
</evidence>
<dbReference type="RefSeq" id="WP_113926827.1">
    <property type="nucleotide sequence ID" value="NZ_VTEG01000007.1"/>
</dbReference>
<evidence type="ECO:0000313" key="2">
    <source>
        <dbReference type="Proteomes" id="UP000325182"/>
    </source>
</evidence>
<gene>
    <name evidence="1" type="ORF">FZC84_12125</name>
</gene>
<name>A0A5D4MB88_9BACI</name>
<dbReference type="EMBL" id="VTEG01000007">
    <property type="protein sequence ID" value="TYR99114.1"/>
    <property type="molecule type" value="Genomic_DNA"/>
</dbReference>
<sequence length="97" mass="11244">MKKKWTYGRIGELKGRLAGIHKEMSKCHNMEVVRWSRLRKNGFALSAGRIFGMKSSLLTTGASVTTVTVFRSRRESDELEDKTLDTEGKWQWFFKNT</sequence>
<dbReference type="AlphaFoldDB" id="A0A5D4MB88"/>
<dbReference type="Proteomes" id="UP000325182">
    <property type="component" value="Unassembled WGS sequence"/>
</dbReference>
<reference evidence="1 2" key="1">
    <citation type="submission" date="2019-08" db="EMBL/GenBank/DDBJ databases">
        <title>Bacillus genomes from the desert of Cuatro Cienegas, Coahuila.</title>
        <authorList>
            <person name="Olmedo-Alvarez G."/>
        </authorList>
    </citation>
    <scope>NUCLEOTIDE SEQUENCE [LARGE SCALE GENOMIC DNA]</scope>
    <source>
        <strain evidence="1 2">CH128b_4D</strain>
    </source>
</reference>
<proteinExistence type="predicted"/>
<comment type="caution">
    <text evidence="1">The sequence shown here is derived from an EMBL/GenBank/DDBJ whole genome shotgun (WGS) entry which is preliminary data.</text>
</comment>